<evidence type="ECO:0000256" key="1">
    <source>
        <dbReference type="ARBA" id="ARBA00022723"/>
    </source>
</evidence>
<dbReference type="Proteomes" id="UP000766246">
    <property type="component" value="Unassembled WGS sequence"/>
</dbReference>
<name>A0A927YMG0_9FIRM</name>
<dbReference type="GO" id="GO:0009245">
    <property type="term" value="P:lipid A biosynthetic process"/>
    <property type="evidence" value="ECO:0007669"/>
    <property type="project" value="TreeGrafter"/>
</dbReference>
<dbReference type="GO" id="GO:0046872">
    <property type="term" value="F:metal ion binding"/>
    <property type="evidence" value="ECO:0007669"/>
    <property type="project" value="UniProtKB-KW"/>
</dbReference>
<keyword evidence="1" id="KW-0479">Metal-binding</keyword>
<sequence length="274" mass="31343">MIKSKKIRLIRIIVIAVLVLWGIILAGFISPLRIKKYDLTFDNLPEEMDGYRIVQITDFHCKEFGDHEEDLIKLVAKAKPDVIFLTGDIVDEKHTVDNADDLLVGITKLAPVYYVTGNHEYYNGAPYYEFRELCDKYGVVMLENETVDVEFNGISYKLTGLDYVNSTVHMKDVIGYANTDYFNVLLYHDSSKFNFLSEYGYDIEFAGHGHGGLIRLPFIGGLLGSDYRLFPKYDYGIFHEKNSTMVTSSGLGDARVPRWNNPREIVLVKLHCEK</sequence>
<dbReference type="InterPro" id="IPR051158">
    <property type="entry name" value="Metallophosphoesterase_sf"/>
</dbReference>
<evidence type="ECO:0000313" key="6">
    <source>
        <dbReference type="Proteomes" id="UP000766246"/>
    </source>
</evidence>
<evidence type="ECO:0000256" key="2">
    <source>
        <dbReference type="ARBA" id="ARBA00022801"/>
    </source>
</evidence>
<evidence type="ECO:0000313" key="5">
    <source>
        <dbReference type="EMBL" id="MBE5919022.1"/>
    </source>
</evidence>
<keyword evidence="2" id="KW-0378">Hydrolase</keyword>
<dbReference type="Gene3D" id="3.60.21.10">
    <property type="match status" value="1"/>
</dbReference>
<evidence type="ECO:0000256" key="3">
    <source>
        <dbReference type="SAM" id="Phobius"/>
    </source>
</evidence>
<dbReference type="PANTHER" id="PTHR31302">
    <property type="entry name" value="TRANSMEMBRANE PROTEIN WITH METALLOPHOSPHOESTERASE DOMAIN-RELATED"/>
    <property type="match status" value="1"/>
</dbReference>
<keyword evidence="3" id="KW-1133">Transmembrane helix</keyword>
<comment type="caution">
    <text evidence="5">The sequence shown here is derived from an EMBL/GenBank/DDBJ whole genome shotgun (WGS) entry which is preliminary data.</text>
</comment>
<reference evidence="5" key="1">
    <citation type="submission" date="2019-04" db="EMBL/GenBank/DDBJ databases">
        <title>Evolution of Biomass-Degrading Anaerobic Consortia Revealed by Metagenomics.</title>
        <authorList>
            <person name="Peng X."/>
        </authorList>
    </citation>
    <scope>NUCLEOTIDE SEQUENCE</scope>
    <source>
        <strain evidence="5">SIG311</strain>
    </source>
</reference>
<keyword evidence="3" id="KW-0472">Membrane</keyword>
<protein>
    <recommendedName>
        <fullName evidence="4">Calcineurin-like phosphoesterase domain-containing protein</fullName>
    </recommendedName>
</protein>
<keyword evidence="3" id="KW-0812">Transmembrane</keyword>
<feature type="domain" description="Calcineurin-like phosphoesterase" evidence="4">
    <location>
        <begin position="52"/>
        <end position="210"/>
    </location>
</feature>
<dbReference type="GO" id="GO:0016020">
    <property type="term" value="C:membrane"/>
    <property type="evidence" value="ECO:0007669"/>
    <property type="project" value="GOC"/>
</dbReference>
<accession>A0A927YMG0</accession>
<feature type="transmembrane region" description="Helical" evidence="3">
    <location>
        <begin position="12"/>
        <end position="32"/>
    </location>
</feature>
<dbReference type="GO" id="GO:0008758">
    <property type="term" value="F:UDP-2,3-diacylglucosamine hydrolase activity"/>
    <property type="evidence" value="ECO:0007669"/>
    <property type="project" value="TreeGrafter"/>
</dbReference>
<dbReference type="EMBL" id="SVER01000008">
    <property type="protein sequence ID" value="MBE5919022.1"/>
    <property type="molecule type" value="Genomic_DNA"/>
</dbReference>
<dbReference type="InterPro" id="IPR029052">
    <property type="entry name" value="Metallo-depent_PP-like"/>
</dbReference>
<organism evidence="5 6">
    <name type="scientific">Pseudobutyrivibrio ruminis</name>
    <dbReference type="NCBI Taxonomy" id="46206"/>
    <lineage>
        <taxon>Bacteria</taxon>
        <taxon>Bacillati</taxon>
        <taxon>Bacillota</taxon>
        <taxon>Clostridia</taxon>
        <taxon>Lachnospirales</taxon>
        <taxon>Lachnospiraceae</taxon>
        <taxon>Pseudobutyrivibrio</taxon>
    </lineage>
</organism>
<dbReference type="Pfam" id="PF00149">
    <property type="entry name" value="Metallophos"/>
    <property type="match status" value="1"/>
</dbReference>
<dbReference type="AlphaFoldDB" id="A0A927YMG0"/>
<gene>
    <name evidence="5" type="ORF">E7272_04175</name>
</gene>
<dbReference type="InterPro" id="IPR004843">
    <property type="entry name" value="Calcineurin-like_PHP"/>
</dbReference>
<proteinExistence type="predicted"/>
<dbReference type="SUPFAM" id="SSF56300">
    <property type="entry name" value="Metallo-dependent phosphatases"/>
    <property type="match status" value="1"/>
</dbReference>
<dbReference type="PANTHER" id="PTHR31302:SF31">
    <property type="entry name" value="PHOSPHODIESTERASE YAEI"/>
    <property type="match status" value="1"/>
</dbReference>
<evidence type="ECO:0000259" key="4">
    <source>
        <dbReference type="Pfam" id="PF00149"/>
    </source>
</evidence>